<reference evidence="2 3" key="1">
    <citation type="submission" date="2022-04" db="EMBL/GenBank/DDBJ databases">
        <title>Diverse halophilic archaea isolated from saline environments.</title>
        <authorList>
            <person name="Cui H.-L."/>
        </authorList>
    </citation>
    <scope>NUCLEOTIDE SEQUENCE [LARGE SCALE GENOMIC DNA]</scope>
    <source>
        <strain evidence="2 3">XZYJT49</strain>
    </source>
</reference>
<feature type="compositionally biased region" description="Basic and acidic residues" evidence="1">
    <location>
        <begin position="100"/>
        <end position="110"/>
    </location>
</feature>
<protein>
    <submittedName>
        <fullName evidence="2">Uncharacterized protein</fullName>
    </submittedName>
</protein>
<dbReference type="KEGG" id="halx:M0R89_18155"/>
<name>A0A8U0HUK9_9EURY</name>
<dbReference type="AlphaFoldDB" id="A0A8U0HUK9"/>
<dbReference type="EMBL" id="CP096659">
    <property type="protein sequence ID" value="UPV74441.1"/>
    <property type="molecule type" value="Genomic_DNA"/>
</dbReference>
<dbReference type="RefSeq" id="WP_248650486.1">
    <property type="nucleotide sequence ID" value="NZ_CP096659.1"/>
</dbReference>
<evidence type="ECO:0000256" key="1">
    <source>
        <dbReference type="SAM" id="MobiDB-lite"/>
    </source>
</evidence>
<gene>
    <name evidence="2" type="ORF">M0R89_18155</name>
</gene>
<evidence type="ECO:0000313" key="3">
    <source>
        <dbReference type="Proteomes" id="UP000830729"/>
    </source>
</evidence>
<dbReference type="Proteomes" id="UP000830729">
    <property type="component" value="Chromosome"/>
</dbReference>
<sequence length="203" mass="21672">MSPPRRRRTDGQSNPGAGGLARRRAIRLGAAALVGSVAGCVSGVRDDESGATTTDSGTETTADATTDANNTDAATTDATTHALGVDTSLPEGPVVFPEGPKSRPERPADLTAESVERYVETFERGWVYNELYRGASSSVHQECGVESVQEYGDGFRVVVWCSAWANSGSGETTVYADYFRQYATYFVGENSTVRREGRAETRG</sequence>
<feature type="compositionally biased region" description="Low complexity" evidence="1">
    <location>
        <begin position="50"/>
        <end position="80"/>
    </location>
</feature>
<dbReference type="GeneID" id="72187164"/>
<proteinExistence type="predicted"/>
<feature type="region of interest" description="Disordered" evidence="1">
    <location>
        <begin position="40"/>
        <end position="110"/>
    </location>
</feature>
<organism evidence="2 3">
    <name type="scientific">Halorussus limi</name>
    <dbReference type="NCBI Taxonomy" id="2938695"/>
    <lineage>
        <taxon>Archaea</taxon>
        <taxon>Methanobacteriati</taxon>
        <taxon>Methanobacteriota</taxon>
        <taxon>Stenosarchaea group</taxon>
        <taxon>Halobacteria</taxon>
        <taxon>Halobacteriales</taxon>
        <taxon>Haladaptataceae</taxon>
        <taxon>Halorussus</taxon>
    </lineage>
</organism>
<feature type="region of interest" description="Disordered" evidence="1">
    <location>
        <begin position="1"/>
        <end position="21"/>
    </location>
</feature>
<evidence type="ECO:0000313" key="2">
    <source>
        <dbReference type="EMBL" id="UPV74441.1"/>
    </source>
</evidence>
<accession>A0A8U0HUK9</accession>
<keyword evidence="3" id="KW-1185">Reference proteome</keyword>